<organism evidence="1 2">
    <name type="scientific">Microbulbifer spongiae</name>
    <dbReference type="NCBI Taxonomy" id="2944933"/>
    <lineage>
        <taxon>Bacteria</taxon>
        <taxon>Pseudomonadati</taxon>
        <taxon>Pseudomonadota</taxon>
        <taxon>Gammaproteobacteria</taxon>
        <taxon>Cellvibrionales</taxon>
        <taxon>Microbulbiferaceae</taxon>
        <taxon>Microbulbifer</taxon>
    </lineage>
</organism>
<evidence type="ECO:0000313" key="1">
    <source>
        <dbReference type="EMBL" id="WKD49872.1"/>
    </source>
</evidence>
<proteinExistence type="predicted"/>
<dbReference type="Pfam" id="PF09526">
    <property type="entry name" value="DUF2387"/>
    <property type="match status" value="1"/>
</dbReference>
<dbReference type="Proteomes" id="UP001321520">
    <property type="component" value="Chromosome"/>
</dbReference>
<dbReference type="InterPro" id="IPR012658">
    <property type="entry name" value="YheV"/>
</dbReference>
<protein>
    <submittedName>
        <fullName evidence="1">YheV family putative metal-binding protein</fullName>
    </submittedName>
</protein>
<reference evidence="1 2" key="1">
    <citation type="submission" date="2022-05" db="EMBL/GenBank/DDBJ databases">
        <title>Microbulbifer sp. nov., isolated from sponge.</title>
        <authorList>
            <person name="Gao L."/>
        </authorList>
    </citation>
    <scope>NUCLEOTIDE SEQUENCE [LARGE SCALE GENOMIC DNA]</scope>
    <source>
        <strain evidence="1 2">MI-G</strain>
    </source>
</reference>
<sequence>MPNSDSPETDKQTLKKRFIAGAVCPRCSEMDKVVNYRRNGKNYRECIACGFVDEIRLQSAAAELQTRVNQTGTKEIREETVKFILPGKENKK</sequence>
<keyword evidence="2" id="KW-1185">Reference proteome</keyword>
<dbReference type="RefSeq" id="WP_301415718.1">
    <property type="nucleotide sequence ID" value="NZ_CP098023.1"/>
</dbReference>
<accession>A0ABY9EB11</accession>
<name>A0ABY9EB11_9GAMM</name>
<evidence type="ECO:0000313" key="2">
    <source>
        <dbReference type="Proteomes" id="UP001321520"/>
    </source>
</evidence>
<gene>
    <name evidence="1" type="ORF">M8T91_00135</name>
</gene>
<dbReference type="EMBL" id="CP098023">
    <property type="protein sequence ID" value="WKD49872.1"/>
    <property type="molecule type" value="Genomic_DNA"/>
</dbReference>
<dbReference type="NCBIfam" id="TIGR02443">
    <property type="entry name" value="YheV family putative zinc ribbon protein"/>
    <property type="match status" value="1"/>
</dbReference>